<name>A0AA86SLG1_9FABA</name>
<keyword evidence="2" id="KW-1185">Reference proteome</keyword>
<evidence type="ECO:0000313" key="1">
    <source>
        <dbReference type="EMBL" id="CAJ1960313.1"/>
    </source>
</evidence>
<protein>
    <submittedName>
        <fullName evidence="1">Uncharacterized protein</fullName>
    </submittedName>
</protein>
<sequence>MISGYSVSSQIIINDEEKERMLKYLPIIPQKYLVIFVGEGVHRTVFSDLHRNILPSQQNLEVNTATIDCSLDAMEVEELHHHSF</sequence>
<proteinExistence type="predicted"/>
<dbReference type="Gramene" id="rna-AYBTSS11_LOCUS18128">
    <property type="protein sequence ID" value="CAJ1960313.1"/>
    <property type="gene ID" value="gene-AYBTSS11_LOCUS18128"/>
</dbReference>
<gene>
    <name evidence="1" type="ORF">AYBTSS11_LOCUS18128</name>
</gene>
<dbReference type="AlphaFoldDB" id="A0AA86SLG1"/>
<accession>A0AA86SLG1</accession>
<reference evidence="1" key="1">
    <citation type="submission" date="2023-10" db="EMBL/GenBank/DDBJ databases">
        <authorList>
            <person name="Domelevo Entfellner J.-B."/>
        </authorList>
    </citation>
    <scope>NUCLEOTIDE SEQUENCE</scope>
</reference>
<evidence type="ECO:0000313" key="2">
    <source>
        <dbReference type="Proteomes" id="UP001189624"/>
    </source>
</evidence>
<dbReference type="EMBL" id="OY731403">
    <property type="protein sequence ID" value="CAJ1960313.1"/>
    <property type="molecule type" value="Genomic_DNA"/>
</dbReference>
<organism evidence="1 2">
    <name type="scientific">Sphenostylis stenocarpa</name>
    <dbReference type="NCBI Taxonomy" id="92480"/>
    <lineage>
        <taxon>Eukaryota</taxon>
        <taxon>Viridiplantae</taxon>
        <taxon>Streptophyta</taxon>
        <taxon>Embryophyta</taxon>
        <taxon>Tracheophyta</taxon>
        <taxon>Spermatophyta</taxon>
        <taxon>Magnoliopsida</taxon>
        <taxon>eudicotyledons</taxon>
        <taxon>Gunneridae</taxon>
        <taxon>Pentapetalae</taxon>
        <taxon>rosids</taxon>
        <taxon>fabids</taxon>
        <taxon>Fabales</taxon>
        <taxon>Fabaceae</taxon>
        <taxon>Papilionoideae</taxon>
        <taxon>50 kb inversion clade</taxon>
        <taxon>NPAAA clade</taxon>
        <taxon>indigoferoid/millettioid clade</taxon>
        <taxon>Phaseoleae</taxon>
        <taxon>Sphenostylis</taxon>
    </lineage>
</organism>
<dbReference type="Proteomes" id="UP001189624">
    <property type="component" value="Chromosome 6"/>
</dbReference>